<feature type="region of interest" description="Disordered" evidence="1">
    <location>
        <begin position="197"/>
        <end position="222"/>
    </location>
</feature>
<dbReference type="Pfam" id="PF04707">
    <property type="entry name" value="PRELI"/>
    <property type="match status" value="1"/>
</dbReference>
<reference evidence="3 4" key="1">
    <citation type="journal article" date="2019" name="Fungal Biol. Biotechnol.">
        <title>Draft genome sequence of fastidious pathogen Ceratobasidium theobromae, which causes vascular-streak dieback in Theobroma cacao.</title>
        <authorList>
            <person name="Ali S.S."/>
            <person name="Asman A."/>
            <person name="Shao J."/>
            <person name="Firmansyah A.P."/>
            <person name="Susilo A.W."/>
            <person name="Rosmana A."/>
            <person name="McMahon P."/>
            <person name="Junaid M."/>
            <person name="Guest D."/>
            <person name="Kheng T.Y."/>
            <person name="Meinhardt L.W."/>
            <person name="Bailey B.A."/>
        </authorList>
    </citation>
    <scope>NUCLEOTIDE SEQUENCE [LARGE SCALE GENOMIC DNA]</scope>
    <source>
        <strain evidence="3 4">CT2</strain>
    </source>
</reference>
<protein>
    <submittedName>
        <fullName evidence="3">Protein UPS1</fullName>
    </submittedName>
</protein>
<name>A0A5N5QTB1_9AGAM</name>
<evidence type="ECO:0000313" key="3">
    <source>
        <dbReference type="EMBL" id="KAB5594406.1"/>
    </source>
</evidence>
<evidence type="ECO:0000259" key="2">
    <source>
        <dbReference type="PROSITE" id="PS50904"/>
    </source>
</evidence>
<dbReference type="Proteomes" id="UP000383932">
    <property type="component" value="Unassembled WGS sequence"/>
</dbReference>
<dbReference type="AlphaFoldDB" id="A0A5N5QTB1"/>
<dbReference type="PANTHER" id="PTHR11158">
    <property type="entry name" value="MSF1/PX19 RELATED"/>
    <property type="match status" value="1"/>
</dbReference>
<evidence type="ECO:0000313" key="4">
    <source>
        <dbReference type="Proteomes" id="UP000383932"/>
    </source>
</evidence>
<comment type="caution">
    <text evidence="3">The sequence shown here is derived from an EMBL/GenBank/DDBJ whole genome shotgun (WGS) entry which is preliminary data.</text>
</comment>
<feature type="domain" description="PRELI/MSF1" evidence="2">
    <location>
        <begin position="2"/>
        <end position="171"/>
    </location>
</feature>
<gene>
    <name evidence="3" type="ORF">CTheo_2183</name>
</gene>
<organism evidence="3 4">
    <name type="scientific">Ceratobasidium theobromae</name>
    <dbReference type="NCBI Taxonomy" id="1582974"/>
    <lineage>
        <taxon>Eukaryota</taxon>
        <taxon>Fungi</taxon>
        <taxon>Dikarya</taxon>
        <taxon>Basidiomycota</taxon>
        <taxon>Agaricomycotina</taxon>
        <taxon>Agaricomycetes</taxon>
        <taxon>Cantharellales</taxon>
        <taxon>Ceratobasidiaceae</taxon>
        <taxon>Ceratobasidium</taxon>
    </lineage>
</organism>
<keyword evidence="4" id="KW-1185">Reference proteome</keyword>
<evidence type="ECO:0000256" key="1">
    <source>
        <dbReference type="SAM" id="MobiDB-lite"/>
    </source>
</evidence>
<accession>A0A5N5QTB1</accession>
<sequence length="235" mass="27091">MVKFFSQSHTYDDNWATVTLAFFLRYPNPFAAHVLSCDVIDRSFTPEGTLRTTRLILKRGNLPRWLPAGVVARSESWIVEESEVDTSRCGVTCTTRNLEHTKALRVIEQIALRPLEGGRTLQTTEARFQSRFGWGLTKRIESYASSKFRSNIEKSRQGIFLVLNLLRESRLQLQPLEGSFGSTGTIFDTYVSRIRNPRPEQPSVAEDSGLNDSQRPPDSSRAWKRWRPRFWYRTS</sequence>
<dbReference type="GO" id="GO:0005758">
    <property type="term" value="C:mitochondrial intermembrane space"/>
    <property type="evidence" value="ECO:0007669"/>
    <property type="project" value="InterPro"/>
</dbReference>
<dbReference type="InterPro" id="IPR037365">
    <property type="entry name" value="Slowmo/Ups"/>
</dbReference>
<dbReference type="InterPro" id="IPR006797">
    <property type="entry name" value="PRELI/MSF1_dom"/>
</dbReference>
<dbReference type="OrthoDB" id="341300at2759"/>
<dbReference type="EMBL" id="SSOP01000021">
    <property type="protein sequence ID" value="KAB5594406.1"/>
    <property type="molecule type" value="Genomic_DNA"/>
</dbReference>
<proteinExistence type="predicted"/>
<dbReference type="PROSITE" id="PS50904">
    <property type="entry name" value="PRELI_MSF1"/>
    <property type="match status" value="1"/>
</dbReference>